<protein>
    <submittedName>
        <fullName evidence="2">Uncharacterized protein</fullName>
    </submittedName>
</protein>
<dbReference type="EMBL" id="LNQE01001273">
    <property type="protein sequence ID" value="KUG19611.1"/>
    <property type="molecule type" value="Genomic_DNA"/>
</dbReference>
<feature type="compositionally biased region" description="Polar residues" evidence="1">
    <location>
        <begin position="30"/>
        <end position="39"/>
    </location>
</feature>
<name>A0A0W8FFF3_9ZZZZ</name>
<comment type="caution">
    <text evidence="2">The sequence shown here is derived from an EMBL/GenBank/DDBJ whole genome shotgun (WGS) entry which is preliminary data.</text>
</comment>
<evidence type="ECO:0000256" key="1">
    <source>
        <dbReference type="SAM" id="MobiDB-lite"/>
    </source>
</evidence>
<dbReference type="AlphaFoldDB" id="A0A0W8FFF3"/>
<gene>
    <name evidence="2" type="ORF">ASZ90_010682</name>
</gene>
<accession>A0A0W8FFF3</accession>
<proteinExistence type="predicted"/>
<sequence length="102" mass="10788">MASPIPVLVSGVRPGRSGHAQDIRHMGQNRGHNPGTTLSGIGAMGRGCPPFVRRFRMKILFIPEMKAVSAGIIGCAHGNPGFGVVPMNPHESRATGIQHERG</sequence>
<evidence type="ECO:0000313" key="2">
    <source>
        <dbReference type="EMBL" id="KUG19611.1"/>
    </source>
</evidence>
<reference evidence="2" key="1">
    <citation type="journal article" date="2015" name="Proc. Natl. Acad. Sci. U.S.A.">
        <title>Networks of energetic and metabolic interactions define dynamics in microbial communities.</title>
        <authorList>
            <person name="Embree M."/>
            <person name="Liu J.K."/>
            <person name="Al-Bassam M.M."/>
            <person name="Zengler K."/>
        </authorList>
    </citation>
    <scope>NUCLEOTIDE SEQUENCE</scope>
</reference>
<feature type="region of interest" description="Disordered" evidence="1">
    <location>
        <begin position="1"/>
        <end position="41"/>
    </location>
</feature>
<organism evidence="2">
    <name type="scientific">hydrocarbon metagenome</name>
    <dbReference type="NCBI Taxonomy" id="938273"/>
    <lineage>
        <taxon>unclassified sequences</taxon>
        <taxon>metagenomes</taxon>
        <taxon>ecological metagenomes</taxon>
    </lineage>
</organism>